<gene>
    <name evidence="2" type="ORF">C6P45_003169</name>
</gene>
<comment type="caution">
    <text evidence="2">The sequence shown here is derived from an EMBL/GenBank/DDBJ whole genome shotgun (WGS) entry which is preliminary data.</text>
</comment>
<dbReference type="GO" id="GO:0030234">
    <property type="term" value="F:enzyme regulator activity"/>
    <property type="evidence" value="ECO:0007669"/>
    <property type="project" value="InterPro"/>
</dbReference>
<feature type="transmembrane region" description="Helical" evidence="1">
    <location>
        <begin position="369"/>
        <end position="386"/>
    </location>
</feature>
<evidence type="ECO:0000256" key="1">
    <source>
        <dbReference type="SAM" id="Phobius"/>
    </source>
</evidence>
<feature type="transmembrane region" description="Helical" evidence="1">
    <location>
        <begin position="275"/>
        <end position="296"/>
    </location>
</feature>
<keyword evidence="1" id="KW-1133">Transmembrane helix</keyword>
<dbReference type="Proteomes" id="UP000750334">
    <property type="component" value="Unassembled WGS sequence"/>
</dbReference>
<feature type="transmembrane region" description="Helical" evidence="1">
    <location>
        <begin position="188"/>
        <end position="213"/>
    </location>
</feature>
<sequence length="392" mass="44841">MSIMRNINVLWIVIIVTYMIQTRFFEKIFGREQIVDSHTQEVDNSAYTKQGFTVHLAILYLLSWYLLIPFNKWIWSHNESHDFITRQQRELKDREDELEDLSEPIELPQTTTSISSSSTSLSSSISYFAKILTMSFFLAITVVTYTLGLGLSPSFDITLIQNCAFFEIVTLLYGVCSVSRNKNVFRNFLIMMVAVISILIVSYTNATCNLLAGKMSVNKETKEVNDPWLFDRLKAGLITGLGSLAIGPFAVWCNQWFEDKSIKRADKIKINTKNLFYLPTVSILLLLPFLNLGNFSLIVEEYFSQPKFWLNLFVATVFGTLPNIVAIVKLNAYYPNEFVTTCNLGVIIITGLFEWICESGHTVIVRWEVISYIFLSICTITLYFSLRGNLHA</sequence>
<proteinExistence type="predicted"/>
<keyword evidence="1" id="KW-0472">Membrane</keyword>
<dbReference type="AlphaFoldDB" id="A0A9P6WEU0"/>
<name>A0A9P6WEU0_MAUEX</name>
<feature type="transmembrane region" description="Helical" evidence="1">
    <location>
        <begin position="233"/>
        <end position="254"/>
    </location>
</feature>
<dbReference type="GO" id="GO:0005789">
    <property type="term" value="C:endoplasmic reticulum membrane"/>
    <property type="evidence" value="ECO:0007669"/>
    <property type="project" value="InterPro"/>
</dbReference>
<dbReference type="OrthoDB" id="4069151at2759"/>
<protein>
    <submittedName>
        <fullName evidence="2">Uncharacterized protein</fullName>
    </submittedName>
</protein>
<feature type="transmembrane region" description="Helical" evidence="1">
    <location>
        <begin position="159"/>
        <end position="176"/>
    </location>
</feature>
<feature type="transmembrane region" description="Helical" evidence="1">
    <location>
        <begin position="7"/>
        <end position="25"/>
    </location>
</feature>
<feature type="transmembrane region" description="Helical" evidence="1">
    <location>
        <begin position="338"/>
        <end position="357"/>
    </location>
</feature>
<evidence type="ECO:0000313" key="3">
    <source>
        <dbReference type="Proteomes" id="UP000750334"/>
    </source>
</evidence>
<feature type="transmembrane region" description="Helical" evidence="1">
    <location>
        <begin position="127"/>
        <end position="147"/>
    </location>
</feature>
<dbReference type="EMBL" id="PUHR01000031">
    <property type="protein sequence ID" value="KAG0669887.1"/>
    <property type="molecule type" value="Genomic_DNA"/>
</dbReference>
<keyword evidence="3" id="KW-1185">Reference proteome</keyword>
<feature type="transmembrane region" description="Helical" evidence="1">
    <location>
        <begin position="52"/>
        <end position="70"/>
    </location>
</feature>
<organism evidence="2 3">
    <name type="scientific">Maudiozyma exigua</name>
    <name type="common">Yeast</name>
    <name type="synonym">Kazachstania exigua</name>
    <dbReference type="NCBI Taxonomy" id="34358"/>
    <lineage>
        <taxon>Eukaryota</taxon>
        <taxon>Fungi</taxon>
        <taxon>Dikarya</taxon>
        <taxon>Ascomycota</taxon>
        <taxon>Saccharomycotina</taxon>
        <taxon>Saccharomycetes</taxon>
        <taxon>Saccharomycetales</taxon>
        <taxon>Saccharomycetaceae</taxon>
        <taxon>Maudiozyma</taxon>
    </lineage>
</organism>
<reference evidence="2 3" key="1">
    <citation type="submission" date="2020-11" db="EMBL/GenBank/DDBJ databases">
        <title>Kefir isolates.</title>
        <authorList>
            <person name="Marcisauskas S."/>
            <person name="Kim Y."/>
            <person name="Blasche S."/>
        </authorList>
    </citation>
    <scope>NUCLEOTIDE SEQUENCE [LARGE SCALE GENOMIC DNA]</scope>
    <source>
        <strain evidence="2 3">OG2</strain>
    </source>
</reference>
<dbReference type="Pfam" id="PF16965">
    <property type="entry name" value="CSG2"/>
    <property type="match status" value="1"/>
</dbReference>
<keyword evidence="1" id="KW-0812">Transmembrane</keyword>
<accession>A0A9P6WEU0</accession>
<feature type="transmembrane region" description="Helical" evidence="1">
    <location>
        <begin position="308"/>
        <end position="326"/>
    </location>
</feature>
<dbReference type="GO" id="GO:0006874">
    <property type="term" value="P:intracellular calcium ion homeostasis"/>
    <property type="evidence" value="ECO:0007669"/>
    <property type="project" value="InterPro"/>
</dbReference>
<evidence type="ECO:0000313" key="2">
    <source>
        <dbReference type="EMBL" id="KAG0669887.1"/>
    </source>
</evidence>
<dbReference type="InterPro" id="IPR031581">
    <property type="entry name" value="Csg2"/>
</dbReference>